<evidence type="ECO:0000313" key="1">
    <source>
        <dbReference type="EMBL" id="CAF1563734.1"/>
    </source>
</evidence>
<accession>A0A815XZB9</accession>
<dbReference type="AlphaFoldDB" id="A0A815XZB9"/>
<protein>
    <submittedName>
        <fullName evidence="1">Uncharacterized protein</fullName>
    </submittedName>
</protein>
<dbReference type="EMBL" id="CAJNOR010005470">
    <property type="protein sequence ID" value="CAF1563734.1"/>
    <property type="molecule type" value="Genomic_DNA"/>
</dbReference>
<name>A0A815XZB9_ADIRI</name>
<proteinExistence type="predicted"/>
<dbReference type="Proteomes" id="UP000663828">
    <property type="component" value="Unassembled WGS sequence"/>
</dbReference>
<organism evidence="1 2">
    <name type="scientific">Adineta ricciae</name>
    <name type="common">Rotifer</name>
    <dbReference type="NCBI Taxonomy" id="249248"/>
    <lineage>
        <taxon>Eukaryota</taxon>
        <taxon>Metazoa</taxon>
        <taxon>Spiralia</taxon>
        <taxon>Gnathifera</taxon>
        <taxon>Rotifera</taxon>
        <taxon>Eurotatoria</taxon>
        <taxon>Bdelloidea</taxon>
        <taxon>Adinetida</taxon>
        <taxon>Adinetidae</taxon>
        <taxon>Adineta</taxon>
    </lineage>
</organism>
<reference evidence="1" key="1">
    <citation type="submission" date="2021-02" db="EMBL/GenBank/DDBJ databases">
        <authorList>
            <person name="Nowell W R."/>
        </authorList>
    </citation>
    <scope>NUCLEOTIDE SEQUENCE</scope>
</reference>
<evidence type="ECO:0000313" key="2">
    <source>
        <dbReference type="Proteomes" id="UP000663828"/>
    </source>
</evidence>
<sequence>MPHPRFARNHLDMEAMYWQKVRDTFMQGIGVLAASLALAGLNASNNEFNGRLIDRYRCSKLFTDYMFVRRFYIHETLIHHNFVVFQTDTRHTFKVHLIADIYSGRRYSPVYVDIVPTYWKPSGRRVRRCNKNARGLKNFVKREVQKFGDYEVGINDCRHFARAVAAYLSH</sequence>
<keyword evidence="2" id="KW-1185">Reference proteome</keyword>
<comment type="caution">
    <text evidence="1">The sequence shown here is derived from an EMBL/GenBank/DDBJ whole genome shotgun (WGS) entry which is preliminary data.</text>
</comment>
<gene>
    <name evidence="1" type="ORF">XAT740_LOCUS43845</name>
</gene>